<proteinExistence type="inferred from homology"/>
<evidence type="ECO:0000313" key="7">
    <source>
        <dbReference type="Proteomes" id="UP000298049"/>
    </source>
</evidence>
<evidence type="ECO:0000259" key="5">
    <source>
        <dbReference type="Pfam" id="PF25917"/>
    </source>
</evidence>
<accession>A0A4V1D972</accession>
<sequence length="397" mass="43852">MNATSKFRRLFNPGWTWIPVVLVFAGLIAGVYLAAPESHTRAEVTPIPEYSVRLAQRERVQLSLRSQGIARARHHIPLSLQSSGEIIELDPAFESGRWVESGQTLARLDPEPFVLDVAQYEHQVSAARLHLQEVEANAVVARRNASSKATDFALFKPQLSEARARLASAESTLQMARRRLRRSVLVAPFSGRLEQVSVSAGQQIGAGEPLGRLYSTPEVRLPVRDDWLQLLDADLMSVQASLEVPVILRGSFGGRERVWPAMITRREGGLNRNQMTWLIAEVAVDPGTLPLEPGVYVEAEIQGAVLDDVFVLPREALVGKSEVWVLDDGERLRRKPVQWTHRDQTNVYVTAGLEVGELVLEQGHRHLLEGARGRPASAKDAAGAETSTLASATRTRQ</sequence>
<dbReference type="PANTHER" id="PTHR30469:SF12">
    <property type="entry name" value="MULTIDRUG RESISTANCE PROTEIN MDTA"/>
    <property type="match status" value="1"/>
</dbReference>
<dbReference type="AlphaFoldDB" id="A0A4V1D972"/>
<evidence type="ECO:0000313" key="6">
    <source>
        <dbReference type="EMBL" id="QCF27680.1"/>
    </source>
</evidence>
<dbReference type="Proteomes" id="UP000298049">
    <property type="component" value="Chromosome"/>
</dbReference>
<comment type="similarity">
    <text evidence="1">Belongs to the membrane fusion protein (MFP) (TC 8.A.1) family.</text>
</comment>
<keyword evidence="2" id="KW-0175">Coiled coil</keyword>
<dbReference type="PANTHER" id="PTHR30469">
    <property type="entry name" value="MULTIDRUG RESISTANCE PROTEIN MDTA"/>
    <property type="match status" value="1"/>
</dbReference>
<dbReference type="EMBL" id="CP031093">
    <property type="protein sequence ID" value="QCF27680.1"/>
    <property type="molecule type" value="Genomic_DNA"/>
</dbReference>
<reference evidence="6 7" key="1">
    <citation type="submission" date="2018-07" db="EMBL/GenBank/DDBJ databases">
        <title>Marsedoiliclastica nanhaica gen. nov. sp. nov., a novel marine hydrocarbonoclastic bacterium isolated from an in-situ enriched hydrocarbon-degrading consortium in deep-sea sediment.</title>
        <authorList>
            <person name="Dong C."/>
            <person name="Ma T."/>
            <person name="Liu R."/>
            <person name="Shao Z."/>
        </authorList>
    </citation>
    <scope>NUCLEOTIDE SEQUENCE [LARGE SCALE GENOMIC DNA]</scope>
    <source>
        <strain evidence="7">soil36-7</strain>
    </source>
</reference>
<dbReference type="SUPFAM" id="SSF111369">
    <property type="entry name" value="HlyD-like secretion proteins"/>
    <property type="match status" value="1"/>
</dbReference>
<dbReference type="OrthoDB" id="5730196at2"/>
<feature type="compositionally biased region" description="Polar residues" evidence="3">
    <location>
        <begin position="385"/>
        <end position="397"/>
    </location>
</feature>
<dbReference type="InterPro" id="IPR006143">
    <property type="entry name" value="RND_pump_MFP"/>
</dbReference>
<dbReference type="Gene3D" id="2.40.420.20">
    <property type="match status" value="1"/>
</dbReference>
<keyword evidence="4" id="KW-0812">Transmembrane</keyword>
<dbReference type="RefSeq" id="WP_136550392.1">
    <property type="nucleotide sequence ID" value="NZ_CP031093.1"/>
</dbReference>
<evidence type="ECO:0000256" key="1">
    <source>
        <dbReference type="ARBA" id="ARBA00009477"/>
    </source>
</evidence>
<name>A0A4V1D972_9ALTE</name>
<feature type="domain" description="Multidrug resistance protein MdtA-like barrel-sandwich hybrid" evidence="5">
    <location>
        <begin position="81"/>
        <end position="209"/>
    </location>
</feature>
<dbReference type="Gene3D" id="2.40.50.100">
    <property type="match status" value="1"/>
</dbReference>
<dbReference type="Pfam" id="PF25917">
    <property type="entry name" value="BSH_RND"/>
    <property type="match status" value="1"/>
</dbReference>
<feature type="region of interest" description="Disordered" evidence="3">
    <location>
        <begin position="371"/>
        <end position="397"/>
    </location>
</feature>
<keyword evidence="7" id="KW-1185">Reference proteome</keyword>
<dbReference type="NCBIfam" id="TIGR01730">
    <property type="entry name" value="RND_mfp"/>
    <property type="match status" value="1"/>
</dbReference>
<keyword evidence="4" id="KW-1133">Transmembrane helix</keyword>
<gene>
    <name evidence="6" type="ORF">soil367_18085</name>
</gene>
<evidence type="ECO:0000256" key="3">
    <source>
        <dbReference type="SAM" id="MobiDB-lite"/>
    </source>
</evidence>
<dbReference type="GO" id="GO:1990281">
    <property type="term" value="C:efflux pump complex"/>
    <property type="evidence" value="ECO:0007669"/>
    <property type="project" value="TreeGrafter"/>
</dbReference>
<protein>
    <submittedName>
        <fullName evidence="6">Efflux RND transporter periplasmic adaptor subunit</fullName>
    </submittedName>
</protein>
<dbReference type="GO" id="GO:0015562">
    <property type="term" value="F:efflux transmembrane transporter activity"/>
    <property type="evidence" value="ECO:0007669"/>
    <property type="project" value="TreeGrafter"/>
</dbReference>
<feature type="coiled-coil region" evidence="2">
    <location>
        <begin position="117"/>
        <end position="179"/>
    </location>
</feature>
<evidence type="ECO:0000256" key="2">
    <source>
        <dbReference type="SAM" id="Coils"/>
    </source>
</evidence>
<organism evidence="6 7">
    <name type="scientific">Hydrocarboniclastica marina</name>
    <dbReference type="NCBI Taxonomy" id="2259620"/>
    <lineage>
        <taxon>Bacteria</taxon>
        <taxon>Pseudomonadati</taxon>
        <taxon>Pseudomonadota</taxon>
        <taxon>Gammaproteobacteria</taxon>
        <taxon>Alteromonadales</taxon>
        <taxon>Alteromonadaceae</taxon>
        <taxon>Hydrocarboniclastica</taxon>
    </lineage>
</organism>
<feature type="transmembrane region" description="Helical" evidence="4">
    <location>
        <begin position="15"/>
        <end position="35"/>
    </location>
</feature>
<dbReference type="InterPro" id="IPR058625">
    <property type="entry name" value="MdtA-like_BSH"/>
</dbReference>
<keyword evidence="4" id="KW-0472">Membrane</keyword>
<dbReference type="KEGG" id="hmi:soil367_18085"/>
<evidence type="ECO:0000256" key="4">
    <source>
        <dbReference type="SAM" id="Phobius"/>
    </source>
</evidence>